<dbReference type="HAMAP" id="MF_03043">
    <property type="entry name" value="QTRT2"/>
    <property type="match status" value="1"/>
</dbReference>
<comment type="subunit">
    <text evidence="5">Heterodimer of a catalytic subunit and an accessory subunit.</text>
</comment>
<organism evidence="8 9">
    <name type="scientific">Knufia peltigerae</name>
    <dbReference type="NCBI Taxonomy" id="1002370"/>
    <lineage>
        <taxon>Eukaryota</taxon>
        <taxon>Fungi</taxon>
        <taxon>Dikarya</taxon>
        <taxon>Ascomycota</taxon>
        <taxon>Pezizomycotina</taxon>
        <taxon>Eurotiomycetes</taxon>
        <taxon>Chaetothyriomycetidae</taxon>
        <taxon>Chaetothyriales</taxon>
        <taxon>Trichomeriaceae</taxon>
        <taxon>Knufia</taxon>
    </lineage>
</organism>
<dbReference type="InterPro" id="IPR002616">
    <property type="entry name" value="tRNA_ribo_trans-like"/>
</dbReference>
<feature type="binding site" evidence="5">
    <location>
        <position position="342"/>
    </location>
    <ligand>
        <name>Zn(2+)</name>
        <dbReference type="ChEBI" id="CHEBI:29105"/>
    </ligand>
</feature>
<sequence length="470" mass="51868">MAQLDVSSLGQLPDEMLKFVLQHGTVSEAGARLGQLTVHNRSAIQTPHYIVPTSRGAIPHLSQDNVQKHTRISAAYVSLEDFIEKSAENAPIYTTPTQNGDSALRNFTGLPSQCLSILGPRRVPSITPPAHNTNSSVTISTSVGFRFLELKHYNEALRKLKADLSTSLADVIPTENASLKRIARSADRTHAWLRDTIEQKDRDGLRPFFASIPPLDSPLLSLYLDDIRDEYKEHISGLCLYSPASTPELPDSLRHLPRICVGNPATPQALLASIDMGVDMMTIPFVTQASEFGIALSFSFPGSSSSSSSSATETITTTTQPLGIDMWSATYATDTSPLSEGCTCYTCRRHHRAYVHHLLQAKEMLAWALLQIHNYSILDSFFDRVRESIKRRSFDDDSDTFNRLYESELPKQTGQGPRIRGYQMKSVGGAEARKNQKAWGKVDEQLQKLAEAESGVATPDGDANDIKEHV</sequence>
<evidence type="ECO:0000256" key="2">
    <source>
        <dbReference type="ARBA" id="ARBA00022694"/>
    </source>
</evidence>
<dbReference type="PANTHER" id="PTHR46064">
    <property type="entry name" value="QUEUINE TRNA-RIBOSYLTRANSFERASE ACCESSORY SUBUNIT 2"/>
    <property type="match status" value="1"/>
</dbReference>
<evidence type="ECO:0000256" key="5">
    <source>
        <dbReference type="HAMAP-Rule" id="MF_03043"/>
    </source>
</evidence>
<dbReference type="InterPro" id="IPR036511">
    <property type="entry name" value="TGT-like_sf"/>
</dbReference>
<evidence type="ECO:0000256" key="1">
    <source>
        <dbReference type="ARBA" id="ARBA00022490"/>
    </source>
</evidence>
<comment type="function">
    <text evidence="5">Non-catalytic subunit of the queuine tRNA-ribosyltransferase (TGT) that catalyzes the base-exchange of a guanine (G) residue with queuine (Q) at position 34 (anticodon wobble position) in tRNAs with GU(N) anticodons (tRNA-Asp, -Asn, -His and -Tyr), resulting in the hypermodified nucleoside queuosine (7-(((4,5-cis-dihydroxy-2-cyclopenten-1-yl)amino)methyl)-7-deazaguanosine).</text>
</comment>
<dbReference type="GO" id="GO:0008479">
    <property type="term" value="F:tRNA-guanosine(34) queuine transglycosylase activity"/>
    <property type="evidence" value="ECO:0007669"/>
    <property type="project" value="UniProtKB-UniRule"/>
</dbReference>
<comment type="cofactor">
    <cofactor evidence="5">
        <name>Zn(2+)</name>
        <dbReference type="ChEBI" id="CHEBI:29105"/>
    </cofactor>
    <text evidence="5">Binds 1 zinc ion per subunit.</text>
</comment>
<dbReference type="EMBL" id="JAPDRN010000146">
    <property type="protein sequence ID" value="KAJ9618066.1"/>
    <property type="molecule type" value="Genomic_DNA"/>
</dbReference>
<dbReference type="InterPro" id="IPR050852">
    <property type="entry name" value="Queuine_tRNA-ribosyltrfase"/>
</dbReference>
<evidence type="ECO:0000256" key="4">
    <source>
        <dbReference type="ARBA" id="ARBA00022833"/>
    </source>
</evidence>
<dbReference type="AlphaFoldDB" id="A0AA38XR16"/>
<dbReference type="GO" id="GO:0005737">
    <property type="term" value="C:cytoplasm"/>
    <property type="evidence" value="ECO:0007669"/>
    <property type="project" value="UniProtKB-SubCell"/>
</dbReference>
<evidence type="ECO:0000256" key="6">
    <source>
        <dbReference type="SAM" id="MobiDB-lite"/>
    </source>
</evidence>
<dbReference type="Gene3D" id="3.20.20.105">
    <property type="entry name" value="Queuine tRNA-ribosyltransferase-like"/>
    <property type="match status" value="1"/>
</dbReference>
<feature type="binding site" evidence="5">
    <location>
        <position position="344"/>
    </location>
    <ligand>
        <name>Zn(2+)</name>
        <dbReference type="ChEBI" id="CHEBI:29105"/>
    </ligand>
</feature>
<proteinExistence type="inferred from homology"/>
<evidence type="ECO:0000259" key="7">
    <source>
        <dbReference type="Pfam" id="PF01702"/>
    </source>
</evidence>
<feature type="binding site" evidence="5">
    <location>
        <position position="373"/>
    </location>
    <ligand>
        <name>Zn(2+)</name>
        <dbReference type="ChEBI" id="CHEBI:29105"/>
    </ligand>
</feature>
<dbReference type="PANTHER" id="PTHR46064:SF1">
    <property type="entry name" value="QUEUINE TRNA-RIBOSYLTRANSFERASE ACCESSORY SUBUNIT 2"/>
    <property type="match status" value="1"/>
</dbReference>
<dbReference type="GO" id="GO:0046872">
    <property type="term" value="F:metal ion binding"/>
    <property type="evidence" value="ECO:0007669"/>
    <property type="project" value="UniProtKB-KW"/>
</dbReference>
<dbReference type="InterPro" id="IPR028592">
    <property type="entry name" value="QTRTD1"/>
</dbReference>
<feature type="region of interest" description="Disordered" evidence="6">
    <location>
        <begin position="451"/>
        <end position="470"/>
    </location>
</feature>
<evidence type="ECO:0000313" key="8">
    <source>
        <dbReference type="EMBL" id="KAJ9618066.1"/>
    </source>
</evidence>
<evidence type="ECO:0000313" key="9">
    <source>
        <dbReference type="Proteomes" id="UP001172681"/>
    </source>
</evidence>
<protein>
    <recommendedName>
        <fullName evidence="5">Queuine tRNA-ribosyltransferase accessory subunit 2</fullName>
    </recommendedName>
    <alternativeName>
        <fullName evidence="5">Queuine tRNA-ribosyltransferase domain-containing protein 1</fullName>
    </alternativeName>
</protein>
<comment type="caution">
    <text evidence="8">The sequence shown here is derived from an EMBL/GenBank/DDBJ whole genome shotgun (WGS) entry which is preliminary data.</text>
</comment>
<keyword evidence="1 5" id="KW-0963">Cytoplasm</keyword>
<gene>
    <name evidence="8" type="ORF">H2204_013215</name>
</gene>
<dbReference type="Proteomes" id="UP001172681">
    <property type="component" value="Unassembled WGS sequence"/>
</dbReference>
<accession>A0AA38XR16</accession>
<keyword evidence="9" id="KW-1185">Reference proteome</keyword>
<evidence type="ECO:0000256" key="3">
    <source>
        <dbReference type="ARBA" id="ARBA00022723"/>
    </source>
</evidence>
<dbReference type="Pfam" id="PF01702">
    <property type="entry name" value="TGT"/>
    <property type="match status" value="1"/>
</dbReference>
<feature type="binding site" evidence="5">
    <location>
        <position position="347"/>
    </location>
    <ligand>
        <name>Zn(2+)</name>
        <dbReference type="ChEBI" id="CHEBI:29105"/>
    </ligand>
</feature>
<keyword evidence="4 5" id="KW-0862">Zinc</keyword>
<name>A0AA38XR16_9EURO</name>
<dbReference type="GO" id="GO:0006400">
    <property type="term" value="P:tRNA modification"/>
    <property type="evidence" value="ECO:0007669"/>
    <property type="project" value="InterPro"/>
</dbReference>
<comment type="subcellular location">
    <subcellularLocation>
        <location evidence="5">Cytoplasm</location>
    </subcellularLocation>
</comment>
<comment type="similarity">
    <text evidence="5">Belongs to the queuine tRNA-ribosyltransferase family. QTRT2 subfamily.</text>
</comment>
<dbReference type="NCBIfam" id="TIGR00449">
    <property type="entry name" value="tgt_general"/>
    <property type="match status" value="1"/>
</dbReference>
<feature type="domain" description="tRNA-guanine(15) transglycosylase-like" evidence="7">
    <location>
        <begin position="30"/>
        <end position="406"/>
    </location>
</feature>
<dbReference type="SUPFAM" id="SSF51713">
    <property type="entry name" value="tRNA-guanine transglycosylase"/>
    <property type="match status" value="1"/>
</dbReference>
<keyword evidence="2 5" id="KW-0819">tRNA processing</keyword>
<keyword evidence="3 5" id="KW-0479">Metal-binding</keyword>
<reference evidence="8" key="1">
    <citation type="submission" date="2022-10" db="EMBL/GenBank/DDBJ databases">
        <title>Culturing micro-colonial fungi from biological soil crusts in the Mojave desert and describing Neophaeococcomyces mojavensis, and introducing the new genera and species Taxawa tesnikishii.</title>
        <authorList>
            <person name="Kurbessoian T."/>
            <person name="Stajich J.E."/>
        </authorList>
    </citation>
    <scope>NUCLEOTIDE SEQUENCE</scope>
    <source>
        <strain evidence="8">TK_35</strain>
    </source>
</reference>